<evidence type="ECO:0000313" key="14">
    <source>
        <dbReference type="EMBL" id="KAJ7341369.1"/>
    </source>
</evidence>
<dbReference type="GO" id="GO:0001664">
    <property type="term" value="F:G protein-coupled receptor binding"/>
    <property type="evidence" value="ECO:0007669"/>
    <property type="project" value="TreeGrafter"/>
</dbReference>
<feature type="domain" description="Pro-opiomelanocortin N-terminal" evidence="12">
    <location>
        <begin position="64"/>
        <end position="108"/>
    </location>
</feature>
<evidence type="ECO:0000256" key="9">
    <source>
        <dbReference type="ARBA" id="ARBA00023205"/>
    </source>
</evidence>
<evidence type="ECO:0000259" key="11">
    <source>
        <dbReference type="SMART" id="SM01363"/>
    </source>
</evidence>
<evidence type="ECO:0000256" key="1">
    <source>
        <dbReference type="ARBA" id="ARBA00002965"/>
    </source>
</evidence>
<feature type="region of interest" description="Disordered" evidence="10">
    <location>
        <begin position="127"/>
        <end position="178"/>
    </location>
</feature>
<keyword evidence="6" id="KW-0165">Cleavage on pair of basic residues</keyword>
<dbReference type="InterPro" id="IPR013593">
    <property type="entry name" value="Melanocortin_N"/>
</dbReference>
<dbReference type="Pfam" id="PF08384">
    <property type="entry name" value="NPP"/>
    <property type="match status" value="1"/>
</dbReference>
<evidence type="ECO:0000256" key="3">
    <source>
        <dbReference type="ARBA" id="ARBA00004613"/>
    </source>
</evidence>
<keyword evidence="5" id="KW-0964">Secreted</keyword>
<sequence>MLAGRERQTESERATRKEREAPAHNGATGPLRFLLKMPNFRWSSGLWAVLGSLLVHSVAGAHGHCWDSNWCRDMDTEAEAMECLRACRASLSEESPVYPGSSHMQPLSEDIRKYVMSHFRWNKFGRSSSSNNNGSASGPKRGDFLGGQGPLGLLVPTSSLESERWEGSDPASVERQEGKRSYAMEHFRWGKPVGWKRRPVKVYPNGVEEESAESFPQEFRRDLSWEMDYPGLHLPEDKKDSEASMSDEEQPEEAKKDSGQYQMGHFRWSAPPPPSKRKRYGGFMTSERSHMPLVTLFKNAIVKTAYKKDQ</sequence>
<protein>
    <recommendedName>
        <fullName evidence="16">Met-enkephalin</fullName>
    </recommendedName>
</protein>
<evidence type="ECO:0000256" key="4">
    <source>
        <dbReference type="ARBA" id="ARBA00005832"/>
    </source>
</evidence>
<evidence type="ECO:0000256" key="8">
    <source>
        <dbReference type="ARBA" id="ARBA00022729"/>
    </source>
</evidence>
<accession>A0A9Q0Y2V9</accession>
<evidence type="ECO:0000256" key="5">
    <source>
        <dbReference type="ARBA" id="ARBA00022525"/>
    </source>
</evidence>
<comment type="similarity">
    <text evidence="4">Belongs to the POMC family.</text>
</comment>
<dbReference type="GO" id="GO:0005615">
    <property type="term" value="C:extracellular space"/>
    <property type="evidence" value="ECO:0007669"/>
    <property type="project" value="TreeGrafter"/>
</dbReference>
<feature type="compositionally biased region" description="Low complexity" evidence="10">
    <location>
        <begin position="127"/>
        <end position="138"/>
    </location>
</feature>
<dbReference type="SMART" id="SM01365">
    <property type="entry name" value="Op_neuropeptide"/>
    <property type="match status" value="1"/>
</dbReference>
<dbReference type="Pfam" id="PF08035">
    <property type="entry name" value="Op_neuropeptide"/>
    <property type="match status" value="1"/>
</dbReference>
<dbReference type="GO" id="GO:2000852">
    <property type="term" value="P:regulation of corticosterone secretion"/>
    <property type="evidence" value="ECO:0007669"/>
    <property type="project" value="TreeGrafter"/>
</dbReference>
<dbReference type="Pfam" id="PF00976">
    <property type="entry name" value="ACTH_domain"/>
    <property type="match status" value="3"/>
</dbReference>
<proteinExistence type="inferred from homology"/>
<evidence type="ECO:0008006" key="16">
    <source>
        <dbReference type="Google" id="ProtNLM"/>
    </source>
</evidence>
<evidence type="ECO:0000256" key="7">
    <source>
        <dbReference type="ARBA" id="ARBA00022702"/>
    </source>
</evidence>
<dbReference type="PANTHER" id="PTHR11416:SF7">
    <property type="entry name" value="PRO-OPIOMELANOCORTIN"/>
    <property type="match status" value="1"/>
</dbReference>
<keyword evidence="9" id="KW-0257">Endorphin</keyword>
<dbReference type="SMART" id="SM01363">
    <property type="entry name" value="ACTH_domain"/>
    <property type="match status" value="1"/>
</dbReference>
<feature type="region of interest" description="Disordered" evidence="10">
    <location>
        <begin position="230"/>
        <end position="282"/>
    </location>
</feature>
<name>A0A9Q0Y2V9_9SAUR</name>
<reference evidence="14" key="1">
    <citation type="journal article" date="2023" name="DNA Res.">
        <title>Chromosome-level genome assembly of Phrynocephalus forsythii using third-generation DNA sequencing and Hi-C analysis.</title>
        <authorList>
            <person name="Qi Y."/>
            <person name="Zhao W."/>
            <person name="Zhao Y."/>
            <person name="Niu C."/>
            <person name="Cao S."/>
            <person name="Zhang Y."/>
        </authorList>
    </citation>
    <scope>NUCLEOTIDE SEQUENCE</scope>
    <source>
        <tissue evidence="14">Muscle</tissue>
    </source>
</reference>
<feature type="domain" description="Pro-opiomelanocortin/corticotropin ACTH central region" evidence="11">
    <location>
        <begin position="181"/>
        <end position="219"/>
    </location>
</feature>
<feature type="domain" description="Opiodes neuropeptide" evidence="13">
    <location>
        <begin position="280"/>
        <end position="308"/>
    </location>
</feature>
<organism evidence="14 15">
    <name type="scientific">Phrynocephalus forsythii</name>
    <dbReference type="NCBI Taxonomy" id="171643"/>
    <lineage>
        <taxon>Eukaryota</taxon>
        <taxon>Metazoa</taxon>
        <taxon>Chordata</taxon>
        <taxon>Craniata</taxon>
        <taxon>Vertebrata</taxon>
        <taxon>Euteleostomi</taxon>
        <taxon>Lepidosauria</taxon>
        <taxon>Squamata</taxon>
        <taxon>Bifurcata</taxon>
        <taxon>Unidentata</taxon>
        <taxon>Episquamata</taxon>
        <taxon>Toxicofera</taxon>
        <taxon>Iguania</taxon>
        <taxon>Acrodonta</taxon>
        <taxon>Agamidae</taxon>
        <taxon>Agaminae</taxon>
        <taxon>Phrynocephalus</taxon>
    </lineage>
</organism>
<dbReference type="OrthoDB" id="8962839at2759"/>
<comment type="caution">
    <text evidence="14">The sequence shown here is derived from an EMBL/GenBank/DDBJ whole genome shotgun (WGS) entry which is preliminary data.</text>
</comment>
<keyword evidence="8" id="KW-0732">Signal</keyword>
<feature type="region of interest" description="Disordered" evidence="10">
    <location>
        <begin position="1"/>
        <end position="28"/>
    </location>
</feature>
<evidence type="ECO:0000313" key="15">
    <source>
        <dbReference type="Proteomes" id="UP001142489"/>
    </source>
</evidence>
<evidence type="ECO:0000256" key="6">
    <source>
        <dbReference type="ARBA" id="ARBA00022685"/>
    </source>
</evidence>
<evidence type="ECO:0000256" key="10">
    <source>
        <dbReference type="SAM" id="MobiDB-lite"/>
    </source>
</evidence>
<dbReference type="Proteomes" id="UP001142489">
    <property type="component" value="Unassembled WGS sequence"/>
</dbReference>
<dbReference type="PRINTS" id="PR00383">
    <property type="entry name" value="MELANOCORTIN"/>
</dbReference>
<keyword evidence="7" id="KW-0372">Hormone</keyword>
<feature type="compositionally biased region" description="Basic and acidic residues" evidence="10">
    <location>
        <begin position="161"/>
        <end position="178"/>
    </location>
</feature>
<dbReference type="SMART" id="SM01364">
    <property type="entry name" value="NPP"/>
    <property type="match status" value="1"/>
</dbReference>
<dbReference type="InterPro" id="IPR050878">
    <property type="entry name" value="POMC-derived_peptides"/>
</dbReference>
<evidence type="ECO:0000259" key="13">
    <source>
        <dbReference type="SMART" id="SM01365"/>
    </source>
</evidence>
<dbReference type="EMBL" id="JAPFRF010000002">
    <property type="protein sequence ID" value="KAJ7341369.1"/>
    <property type="molecule type" value="Genomic_DNA"/>
</dbReference>
<comment type="subcellular location">
    <subcellularLocation>
        <location evidence="3">Secreted</location>
    </subcellularLocation>
</comment>
<evidence type="ECO:0000256" key="2">
    <source>
        <dbReference type="ARBA" id="ARBA00003192"/>
    </source>
</evidence>
<dbReference type="InterPro" id="IPR013531">
    <property type="entry name" value="Mcrtin_ACTH_cent"/>
</dbReference>
<dbReference type="InterPro" id="IPR013532">
    <property type="entry name" value="Opioid_neuropept"/>
</dbReference>
<keyword evidence="15" id="KW-1185">Reference proteome</keyword>
<comment type="function">
    <text evidence="2">Endogenous opiate.</text>
</comment>
<dbReference type="GO" id="GO:0030141">
    <property type="term" value="C:secretory granule"/>
    <property type="evidence" value="ECO:0007669"/>
    <property type="project" value="TreeGrafter"/>
</dbReference>
<feature type="compositionally biased region" description="Basic and acidic residues" evidence="10">
    <location>
        <begin position="1"/>
        <end position="22"/>
    </location>
</feature>
<comment type="function">
    <text evidence="1">Stimulates the adrenal glands to release cortisol.</text>
</comment>
<gene>
    <name evidence="14" type="ORF">JRQ81_005386</name>
</gene>
<evidence type="ECO:0000259" key="12">
    <source>
        <dbReference type="SMART" id="SM01364"/>
    </source>
</evidence>
<dbReference type="AlphaFoldDB" id="A0A9Q0Y2V9"/>
<dbReference type="InterPro" id="IPR001941">
    <property type="entry name" value="PMOC"/>
</dbReference>
<dbReference type="PANTHER" id="PTHR11416">
    <property type="entry name" value="PRO-OPIOMELANOCORTIN"/>
    <property type="match status" value="1"/>
</dbReference>
<dbReference type="GO" id="GO:0007218">
    <property type="term" value="P:neuropeptide signaling pathway"/>
    <property type="evidence" value="ECO:0007669"/>
    <property type="project" value="UniProtKB-KW"/>
</dbReference>
<dbReference type="GO" id="GO:0005179">
    <property type="term" value="F:hormone activity"/>
    <property type="evidence" value="ECO:0007669"/>
    <property type="project" value="UniProtKB-KW"/>
</dbReference>